<dbReference type="RefSeq" id="XP_070912434.1">
    <property type="nucleotide sequence ID" value="XM_071056333.1"/>
</dbReference>
<dbReference type="Proteomes" id="UP001628179">
    <property type="component" value="Unassembled WGS sequence"/>
</dbReference>
<evidence type="ECO:0000313" key="1">
    <source>
        <dbReference type="EMBL" id="GAB1310701.1"/>
    </source>
</evidence>
<gene>
    <name evidence="1" type="ORF">MFIFM68171_00911</name>
</gene>
<accession>A0ABQ0FYX4</accession>
<comment type="caution">
    <text evidence="1">The sequence shown here is derived from an EMBL/GenBank/DDBJ whole genome shotgun (WGS) entry which is preliminary data.</text>
</comment>
<dbReference type="EMBL" id="BAAFSV010000001">
    <property type="protein sequence ID" value="GAB1310701.1"/>
    <property type="molecule type" value="Genomic_DNA"/>
</dbReference>
<protein>
    <submittedName>
        <fullName evidence="1">Uncharacterized protein</fullName>
    </submittedName>
</protein>
<keyword evidence="2" id="KW-1185">Reference proteome</keyword>
<dbReference type="GeneID" id="98171656"/>
<organism evidence="1 2">
    <name type="scientific">Madurella fahalii</name>
    <dbReference type="NCBI Taxonomy" id="1157608"/>
    <lineage>
        <taxon>Eukaryota</taxon>
        <taxon>Fungi</taxon>
        <taxon>Dikarya</taxon>
        <taxon>Ascomycota</taxon>
        <taxon>Pezizomycotina</taxon>
        <taxon>Sordariomycetes</taxon>
        <taxon>Sordariomycetidae</taxon>
        <taxon>Sordariales</taxon>
        <taxon>Sordariales incertae sedis</taxon>
        <taxon>Madurella</taxon>
    </lineage>
</organism>
<sequence>MPSLPLKVQIGIRDVWAKEDGPLQTALRDLQGVLGHSVVVEPEWHLLAAELDSFYPDKGQLVAVIAGCVLAWTKSMAELLEEDSAHEAWTETVLEKVPVRMQVFVDVASSDTASTAWSERRGGFVINLPRRAIHQPAELFPTFRGGLLACFDEAEKSQLPDRTAGAGTGADADDWAGVEVDTETGKVGVVEQPWSGRVRAPRAKVEFLPSLASLPRPDLLFLQPPYYLIMHADNNHIELQGSHSPSLQLIADYLKRWCRVNHNDTTSPPGVQVNLKQSAFGLGEMYDRLFLSTENTRYSNQFHVTTPMVAAFIEGVLGYELVSADGGWNFRRDTEFKKL</sequence>
<evidence type="ECO:0000313" key="2">
    <source>
        <dbReference type="Proteomes" id="UP001628179"/>
    </source>
</evidence>
<name>A0ABQ0FYX4_9PEZI</name>
<proteinExistence type="predicted"/>
<reference evidence="1 2" key="1">
    <citation type="submission" date="2024-09" db="EMBL/GenBank/DDBJ databases">
        <title>Itraconazole resistance in Madurella fahalii resulting from another homologue of gene encoding cytochrome P450 14-alpha sterol demethylase (CYP51).</title>
        <authorList>
            <person name="Yoshioka I."/>
            <person name="Fahal A.H."/>
            <person name="Kaneko S."/>
            <person name="Yaguchi T."/>
        </authorList>
    </citation>
    <scope>NUCLEOTIDE SEQUENCE [LARGE SCALE GENOMIC DNA]</scope>
    <source>
        <strain evidence="1 2">IFM 68171</strain>
    </source>
</reference>